<dbReference type="AlphaFoldDB" id="A0A6J4VMZ9"/>
<evidence type="ECO:0000256" key="1">
    <source>
        <dbReference type="SAM" id="MobiDB-lite"/>
    </source>
</evidence>
<accession>A0A6J4VMZ9</accession>
<reference evidence="2" key="1">
    <citation type="submission" date="2020-02" db="EMBL/GenBank/DDBJ databases">
        <authorList>
            <person name="Meier V. D."/>
        </authorList>
    </citation>
    <scope>NUCLEOTIDE SEQUENCE</scope>
    <source>
        <strain evidence="2">AVDCRST_MAG49</strain>
    </source>
</reference>
<protein>
    <submittedName>
        <fullName evidence="2">Uncharacterized protein</fullName>
    </submittedName>
</protein>
<gene>
    <name evidence="2" type="ORF">AVDCRST_MAG49-4682</name>
</gene>
<feature type="region of interest" description="Disordered" evidence="1">
    <location>
        <begin position="1"/>
        <end position="70"/>
    </location>
</feature>
<name>A0A6J4VMZ9_9BACT</name>
<evidence type="ECO:0000313" key="2">
    <source>
        <dbReference type="EMBL" id="CAA9580310.1"/>
    </source>
</evidence>
<sequence>MSDRRRVTEGPNAPGNGGRPAPAGTVGRARDRRSGDGGAVLRYRRAAPAQPVRADHGGTAPAPAGLGEVR</sequence>
<feature type="compositionally biased region" description="Low complexity" evidence="1">
    <location>
        <begin position="10"/>
        <end position="24"/>
    </location>
</feature>
<proteinExistence type="predicted"/>
<dbReference type="EMBL" id="CADCWG010000330">
    <property type="protein sequence ID" value="CAA9580310.1"/>
    <property type="molecule type" value="Genomic_DNA"/>
</dbReference>
<organism evidence="2">
    <name type="scientific">uncultured Thermomicrobiales bacterium</name>
    <dbReference type="NCBI Taxonomy" id="1645740"/>
    <lineage>
        <taxon>Bacteria</taxon>
        <taxon>Pseudomonadati</taxon>
        <taxon>Thermomicrobiota</taxon>
        <taxon>Thermomicrobia</taxon>
        <taxon>Thermomicrobiales</taxon>
        <taxon>environmental samples</taxon>
    </lineage>
</organism>